<dbReference type="EMBL" id="WLXI01000029">
    <property type="protein sequence ID" value="MTD01276.1"/>
    <property type="molecule type" value="Genomic_DNA"/>
</dbReference>
<dbReference type="CDD" id="cd16428">
    <property type="entry name" value="TcpC_C"/>
    <property type="match status" value="1"/>
</dbReference>
<gene>
    <name evidence="2" type="ORF">GKS16_03165</name>
</gene>
<keyword evidence="1" id="KW-1133">Transmembrane helix</keyword>
<dbReference type="Gene3D" id="3.10.450.540">
    <property type="match status" value="1"/>
</dbReference>
<reference evidence="2 3" key="1">
    <citation type="submission" date="2019-11" db="EMBL/GenBank/DDBJ databases">
        <title>Streptococcus uberis isolated from clinical mastitis cases on a southeastern Queensland dairy.</title>
        <authorList>
            <person name="Workentine M.L."/>
            <person name="Price R."/>
            <person name="Olchowy T."/>
        </authorList>
    </citation>
    <scope>NUCLEOTIDE SEQUENCE [LARGE SCALE GENOMIC DNA]</scope>
    <source>
        <strain evidence="2 3">OLC4459-A17</strain>
    </source>
</reference>
<proteinExistence type="predicted"/>
<dbReference type="CDD" id="cd16386">
    <property type="entry name" value="TcpC_N"/>
    <property type="match status" value="1"/>
</dbReference>
<comment type="caution">
    <text evidence="2">The sequence shown here is derived from an EMBL/GenBank/DDBJ whole genome shotgun (WGS) entry which is preliminary data.</text>
</comment>
<accession>A0A6L6G929</accession>
<dbReference type="AlphaFoldDB" id="A0A6L6G929"/>
<keyword evidence="1" id="KW-0472">Membrane</keyword>
<dbReference type="Pfam" id="PF12642">
    <property type="entry name" value="TpcC"/>
    <property type="match status" value="1"/>
</dbReference>
<keyword evidence="1" id="KW-0812">Transmembrane</keyword>
<evidence type="ECO:0000313" key="2">
    <source>
        <dbReference type="EMBL" id="MTD01276.1"/>
    </source>
</evidence>
<dbReference type="InterPro" id="IPR035628">
    <property type="entry name" value="TcpC_C"/>
</dbReference>
<evidence type="ECO:0000256" key="1">
    <source>
        <dbReference type="SAM" id="Phobius"/>
    </source>
</evidence>
<dbReference type="InterPro" id="IPR024735">
    <property type="entry name" value="TcpC"/>
</dbReference>
<name>A0A6L6G929_STRUB</name>
<evidence type="ECO:0000313" key="3">
    <source>
        <dbReference type="Proteomes" id="UP000483839"/>
    </source>
</evidence>
<organism evidence="2 3">
    <name type="scientific">Streptococcus uberis</name>
    <dbReference type="NCBI Taxonomy" id="1349"/>
    <lineage>
        <taxon>Bacteria</taxon>
        <taxon>Bacillati</taxon>
        <taxon>Bacillota</taxon>
        <taxon>Bacilli</taxon>
        <taxon>Lactobacillales</taxon>
        <taxon>Streptococcaceae</taxon>
        <taxon>Streptococcus</taxon>
    </lineage>
</organism>
<feature type="transmembrane region" description="Helical" evidence="1">
    <location>
        <begin position="36"/>
        <end position="57"/>
    </location>
</feature>
<protein>
    <submittedName>
        <fullName evidence="2">Conjugal transfer protein</fullName>
    </submittedName>
</protein>
<dbReference type="Proteomes" id="UP000483839">
    <property type="component" value="Unassembled WGS sequence"/>
</dbReference>
<dbReference type="RefSeq" id="WP_154617289.1">
    <property type="nucleotide sequence ID" value="NZ_JADFAY010000012.1"/>
</dbReference>
<sequence>MKYIEKIKKLLSRYSKKEKEGKQPKPKEVKQGTVNLMVYGFLFLLFIVGFFGSLRAIGLSNQVKNLKDNIIAIKKESGQKVTDTGLDISRVQYYMNNFVYTYVNYSDEIAEKRKVELENYYSFSSSNMIDEVKKERILQTQRLISVTKEKDYYVALMRIGYEVEKKPYQMTLAIPFQMADGLLAIVSQPYTTAEDLYQGKSKTFEQKTTDEVEPLSKSDIKSIQKFLTVFFDKYASSNKTDLKLLMKYPELMGNNFKLSDLDVNNALYYQEDKDKVVQLTVVFEDLVTGGKRSENFTLHLVKSDNGWYVEKLYHYFR</sequence>